<evidence type="ECO:0000313" key="3">
    <source>
        <dbReference type="Proteomes" id="UP000599074"/>
    </source>
</evidence>
<dbReference type="AlphaFoldDB" id="A0A8J3X5C7"/>
<dbReference type="RefSeq" id="WP_168116958.1">
    <property type="nucleotide sequence ID" value="NZ_BOON01000039.1"/>
</dbReference>
<dbReference type="Proteomes" id="UP000599074">
    <property type="component" value="Unassembled WGS sequence"/>
</dbReference>
<gene>
    <name evidence="2" type="ORF">Pme01_42300</name>
</gene>
<dbReference type="EMBL" id="BOON01000039">
    <property type="protein sequence ID" value="GII24633.1"/>
    <property type="molecule type" value="Genomic_DNA"/>
</dbReference>
<evidence type="ECO:0000313" key="2">
    <source>
        <dbReference type="EMBL" id="GII24633.1"/>
    </source>
</evidence>
<name>A0A8J3X5C7_9ACTN</name>
<dbReference type="SUPFAM" id="SSF159941">
    <property type="entry name" value="MM3350-like"/>
    <property type="match status" value="1"/>
</dbReference>
<keyword evidence="3" id="KW-1185">Reference proteome</keyword>
<dbReference type="PANTHER" id="PTHR41878">
    <property type="entry name" value="LEXA REPRESSOR-RELATED"/>
    <property type="match status" value="1"/>
</dbReference>
<evidence type="ECO:0000259" key="1">
    <source>
        <dbReference type="Pfam" id="PF07929"/>
    </source>
</evidence>
<sequence length="438" mass="47284">MSAVAEDGELAHLLEMLAAAGVPEGEVLRALDRPDGLEKMMQRLVDAGLLPSRQESLAGLMAMWKPLLRRDCDPWSAELAGVEFLSMMYETASAEDEVPELLDSLISQAEEYGRPEALAMLRVLAVVGPEQVRPAAAEAADRLVSAGLVDRPWARRLGTPRAGACFGYTDGAGVHEALAVTFSYGRRRHALAVLVDHELGGGVKDCWPADDPDLIRADYQRAANRYGLTFHDYEPAEARAILDGALGKPPCPVAPDQVADVRCYLELLRSRASLLPSRAPARSRTATVYRVKVTLRGAKPPVWRRLEVPSQTTLYRLHRGIQAVFGWGGSGPWVFRTPTGDYGVDRGSGQRSSRSSRLDDVAPRVRSLIYYGHDRADHEILVEEVLAAEPGVAYPRCLAGRRAAPGDAGADGFGDAGADGFDVDGANRALAGLARVLT</sequence>
<dbReference type="InterPro" id="IPR012912">
    <property type="entry name" value="Plasmid_pRiA4b_Orf3-like"/>
</dbReference>
<proteinExistence type="predicted"/>
<dbReference type="Gene3D" id="3.10.290.30">
    <property type="entry name" value="MM3350-like"/>
    <property type="match status" value="1"/>
</dbReference>
<dbReference type="PANTHER" id="PTHR41878:SF1">
    <property type="entry name" value="TNPR PROTEIN"/>
    <property type="match status" value="1"/>
</dbReference>
<feature type="domain" description="Plasmid pRiA4b Orf3-like" evidence="1">
    <location>
        <begin position="288"/>
        <end position="407"/>
    </location>
</feature>
<accession>A0A8J3X5C7</accession>
<dbReference type="Pfam" id="PF07929">
    <property type="entry name" value="PRiA4_ORF3"/>
    <property type="match status" value="1"/>
</dbReference>
<organism evidence="2 3">
    <name type="scientific">Planosporangium mesophilum</name>
    <dbReference type="NCBI Taxonomy" id="689768"/>
    <lineage>
        <taxon>Bacteria</taxon>
        <taxon>Bacillati</taxon>
        <taxon>Actinomycetota</taxon>
        <taxon>Actinomycetes</taxon>
        <taxon>Micromonosporales</taxon>
        <taxon>Micromonosporaceae</taxon>
        <taxon>Planosporangium</taxon>
    </lineage>
</organism>
<reference evidence="2" key="1">
    <citation type="submission" date="2021-01" db="EMBL/GenBank/DDBJ databases">
        <title>Whole genome shotgun sequence of Planosporangium mesophilum NBRC 109066.</title>
        <authorList>
            <person name="Komaki H."/>
            <person name="Tamura T."/>
        </authorList>
    </citation>
    <scope>NUCLEOTIDE SEQUENCE</scope>
    <source>
        <strain evidence="2">NBRC 109066</strain>
    </source>
</reference>
<comment type="caution">
    <text evidence="2">The sequence shown here is derived from an EMBL/GenBank/DDBJ whole genome shotgun (WGS) entry which is preliminary data.</text>
</comment>
<protein>
    <recommendedName>
        <fullName evidence="1">Plasmid pRiA4b Orf3-like domain-containing protein</fullName>
    </recommendedName>
</protein>
<dbReference type="InterPro" id="IPR024047">
    <property type="entry name" value="MM3350-like_sf"/>
</dbReference>